<reference evidence="1 2" key="1">
    <citation type="submission" date="2019-11" db="EMBL/GenBank/DDBJ databases">
        <title>Whole genome sequence of Oryza granulata.</title>
        <authorList>
            <person name="Li W."/>
        </authorList>
    </citation>
    <scope>NUCLEOTIDE SEQUENCE [LARGE SCALE GENOMIC DNA]</scope>
    <source>
        <strain evidence="2">cv. Menghai</strain>
        <tissue evidence="1">Leaf</tissue>
    </source>
</reference>
<dbReference type="InterPro" id="IPR036397">
    <property type="entry name" value="RNaseH_sf"/>
</dbReference>
<evidence type="ECO:0000313" key="2">
    <source>
        <dbReference type="Proteomes" id="UP000479710"/>
    </source>
</evidence>
<dbReference type="OrthoDB" id="603781at2759"/>
<dbReference type="GO" id="GO:0030014">
    <property type="term" value="C:CCR4-NOT complex"/>
    <property type="evidence" value="ECO:0007669"/>
    <property type="project" value="InterPro"/>
</dbReference>
<dbReference type="AlphaFoldDB" id="A0A6G1F290"/>
<dbReference type="PANTHER" id="PTHR10797">
    <property type="entry name" value="CCR4-NOT TRANSCRIPTION COMPLEX SUBUNIT"/>
    <property type="match status" value="1"/>
</dbReference>
<sequence>MFYRSTLRYGRLTWAVFSGSYDFTYLSKVVTGGCPLLKTLEGFLAQVKLIFGPTMLDVKYIRRFCSDGGGIHSGLEHVAAALGMQRATGRAHNAGSDSLLTFDNPAPDLREDLPVSNL</sequence>
<dbReference type="Proteomes" id="UP000479710">
    <property type="component" value="Unassembled WGS sequence"/>
</dbReference>
<keyword evidence="2" id="KW-1185">Reference proteome</keyword>
<dbReference type="GO" id="GO:0003676">
    <property type="term" value="F:nucleic acid binding"/>
    <property type="evidence" value="ECO:0007669"/>
    <property type="project" value="InterPro"/>
</dbReference>
<proteinExistence type="predicted"/>
<dbReference type="InterPro" id="IPR039637">
    <property type="entry name" value="CNOT7/CNOT8/Pop2"/>
</dbReference>
<protein>
    <submittedName>
        <fullName evidence="1">Uncharacterized protein</fullName>
    </submittedName>
</protein>
<dbReference type="GO" id="GO:0004535">
    <property type="term" value="F:poly(A)-specific ribonuclease activity"/>
    <property type="evidence" value="ECO:0007669"/>
    <property type="project" value="InterPro"/>
</dbReference>
<dbReference type="InterPro" id="IPR012337">
    <property type="entry name" value="RNaseH-like_sf"/>
</dbReference>
<gene>
    <name evidence="1" type="ORF">E2562_038363</name>
</gene>
<evidence type="ECO:0000313" key="1">
    <source>
        <dbReference type="EMBL" id="KAF0930955.1"/>
    </source>
</evidence>
<accession>A0A6G1F290</accession>
<name>A0A6G1F290_9ORYZ</name>
<organism evidence="1 2">
    <name type="scientific">Oryza meyeriana var. granulata</name>
    <dbReference type="NCBI Taxonomy" id="110450"/>
    <lineage>
        <taxon>Eukaryota</taxon>
        <taxon>Viridiplantae</taxon>
        <taxon>Streptophyta</taxon>
        <taxon>Embryophyta</taxon>
        <taxon>Tracheophyta</taxon>
        <taxon>Spermatophyta</taxon>
        <taxon>Magnoliopsida</taxon>
        <taxon>Liliopsida</taxon>
        <taxon>Poales</taxon>
        <taxon>Poaceae</taxon>
        <taxon>BOP clade</taxon>
        <taxon>Oryzoideae</taxon>
        <taxon>Oryzeae</taxon>
        <taxon>Oryzinae</taxon>
        <taxon>Oryza</taxon>
        <taxon>Oryza meyeriana</taxon>
    </lineage>
</organism>
<dbReference type="Gene3D" id="3.30.420.10">
    <property type="entry name" value="Ribonuclease H-like superfamily/Ribonuclease H"/>
    <property type="match status" value="1"/>
</dbReference>
<dbReference type="SUPFAM" id="SSF53098">
    <property type="entry name" value="Ribonuclease H-like"/>
    <property type="match status" value="1"/>
</dbReference>
<comment type="caution">
    <text evidence="1">The sequence shown here is derived from an EMBL/GenBank/DDBJ whole genome shotgun (WGS) entry which is preliminary data.</text>
</comment>
<dbReference type="EMBL" id="SPHZ02000002">
    <property type="protein sequence ID" value="KAF0930955.1"/>
    <property type="molecule type" value="Genomic_DNA"/>
</dbReference>